<accession>A0ABM7Q2X5</accession>
<dbReference type="EMBL" id="AP024545">
    <property type="protein sequence ID" value="BCT91595.1"/>
    <property type="molecule type" value="Genomic_DNA"/>
</dbReference>
<dbReference type="Gene3D" id="3.40.50.180">
    <property type="entry name" value="Methylesterase CheB, C-terminal domain"/>
    <property type="match status" value="1"/>
</dbReference>
<dbReference type="InterPro" id="IPR000673">
    <property type="entry name" value="Sig_transdc_resp-reg_Me-estase"/>
</dbReference>
<gene>
    <name evidence="3" type="ORF">LYSCAS_06190</name>
</gene>
<evidence type="ECO:0000313" key="3">
    <source>
        <dbReference type="EMBL" id="BCT91595.1"/>
    </source>
</evidence>
<dbReference type="Proteomes" id="UP000681317">
    <property type="component" value="Chromosome"/>
</dbReference>
<evidence type="ECO:0000259" key="2">
    <source>
        <dbReference type="PROSITE" id="PS50122"/>
    </source>
</evidence>
<feature type="domain" description="CheB-type methylesterase" evidence="2">
    <location>
        <begin position="421"/>
        <end position="499"/>
    </location>
</feature>
<keyword evidence="4" id="KW-1185">Reference proteome</keyword>
<evidence type="ECO:0000256" key="1">
    <source>
        <dbReference type="PROSITE-ProRule" id="PRU00050"/>
    </source>
</evidence>
<organism evidence="3 4">
    <name type="scientific">Noviluteimonas caseinilytica</name>
    <dbReference type="NCBI Taxonomy" id="2675101"/>
    <lineage>
        <taxon>Bacteria</taxon>
        <taxon>Pseudomonadati</taxon>
        <taxon>Pseudomonadota</taxon>
        <taxon>Gammaproteobacteria</taxon>
        <taxon>Lysobacterales</taxon>
        <taxon>Lysobacteraceae</taxon>
        <taxon>Noviluteimonas</taxon>
    </lineage>
</organism>
<dbReference type="SUPFAM" id="SSF52738">
    <property type="entry name" value="Methylesterase CheB, C-terminal domain"/>
    <property type="match status" value="1"/>
</dbReference>
<dbReference type="PROSITE" id="PS50122">
    <property type="entry name" value="CHEB"/>
    <property type="match status" value="1"/>
</dbReference>
<dbReference type="InterPro" id="IPR035909">
    <property type="entry name" value="CheB_C"/>
</dbReference>
<proteinExistence type="predicted"/>
<dbReference type="Pfam" id="PF01339">
    <property type="entry name" value="CheB_methylest"/>
    <property type="match status" value="1"/>
</dbReference>
<dbReference type="RefSeq" id="WP_213435602.1">
    <property type="nucleotide sequence ID" value="NZ_AP024545.1"/>
</dbReference>
<reference evidence="3 4" key="1">
    <citation type="submission" date="2021-03" db="EMBL/GenBank/DDBJ databases">
        <title>Complete Genome Sequences of Two Lysobacter Strains Isolated from Sea Water (Lysobacter caseinilyticus) and Soil (Lysobacter helvus) in South Korea.</title>
        <authorList>
            <person name="Watanabe Y."/>
            <person name="Arakawa K."/>
        </authorList>
    </citation>
    <scope>NUCLEOTIDE SEQUENCE [LARGE SCALE GENOMIC DNA]</scope>
    <source>
        <strain evidence="3 4">KVB24</strain>
    </source>
</reference>
<sequence length="593" mass="61916">MGESRRVALLARPGEACERLRSALQEAGGEIVLEADPAMIEPSALADARAQTILIALDPAVEDALEKFDEVLSDPSLAVIFDEAELAARREGWDAARWVRHLSAKLNRHADVLPPGREPESDALLVPGRPEAPEARHADADIATFAAEADAVAVDVPREPVIGEAALELPAFDADLGGEIVMEGVELDGLALDELSLDDLQSADMSMEAVSMESVSLDDIAFDDSVAQSSSDATPASEPAFGETALDEISFGDMTFAELPVHDTVQHAPTDAPAFGGIAFTDDVNALDFEAEEGLSDQPRPSFRHDAGEAHDFDAMMRDLGAHAANETESDVLEAVAPVRAAPAELPNLDFDIAPIEAPAAAASTARPAKLDFSSLSLADVTDEPHVATPMAIDEAAAPQFRQHLDALDEKIATLALVDEAAVSRGAVLILAGIGGPDAVRQILTALPTGFARPVLISQRLDGGRYDRLVQQMARAASLPVTLAEAATVLEPGHVYIVPPELGLESVNGLRFASNATLLAALPPADSAVLLLSGADPALVDPALAHAAKGALVAGQSPDGCYDAAAPMALTARGGEASTPHDLVNRLLLRWPA</sequence>
<protein>
    <recommendedName>
        <fullName evidence="2">CheB-type methylesterase domain-containing protein</fullName>
    </recommendedName>
</protein>
<evidence type="ECO:0000313" key="4">
    <source>
        <dbReference type="Proteomes" id="UP000681317"/>
    </source>
</evidence>
<comment type="caution">
    <text evidence="1">Lacks conserved residue(s) required for the propagation of feature annotation.</text>
</comment>
<name>A0ABM7Q2X5_9GAMM</name>